<keyword evidence="2" id="KW-0732">Signal</keyword>
<keyword evidence="8" id="KW-1185">Reference proteome</keyword>
<dbReference type="InterPro" id="IPR018097">
    <property type="entry name" value="EGF_Ca-bd_CS"/>
</dbReference>
<keyword evidence="4" id="KW-1015">Disulfide bond</keyword>
<dbReference type="InterPro" id="IPR049883">
    <property type="entry name" value="NOTCH1_EGF-like"/>
</dbReference>
<evidence type="ECO:0000313" key="7">
    <source>
        <dbReference type="EMBL" id="KAK3273214.1"/>
    </source>
</evidence>
<evidence type="ECO:0000259" key="6">
    <source>
        <dbReference type="PROSITE" id="PS50026"/>
    </source>
</evidence>
<name>A0AAE0L654_9CHLO</name>
<keyword evidence="1 5" id="KW-0245">EGF-like domain</keyword>
<dbReference type="Proteomes" id="UP001190700">
    <property type="component" value="Unassembled WGS sequence"/>
</dbReference>
<dbReference type="PROSITE" id="PS01187">
    <property type="entry name" value="EGF_CA"/>
    <property type="match status" value="1"/>
</dbReference>
<dbReference type="Gene3D" id="2.60.40.10">
    <property type="entry name" value="Immunoglobulins"/>
    <property type="match status" value="1"/>
</dbReference>
<accession>A0AAE0L654</accession>
<dbReference type="InterPro" id="IPR013783">
    <property type="entry name" value="Ig-like_fold"/>
</dbReference>
<protein>
    <recommendedName>
        <fullName evidence="6">EGF-like domain-containing protein</fullName>
    </recommendedName>
</protein>
<dbReference type="GO" id="GO:0005509">
    <property type="term" value="F:calcium ion binding"/>
    <property type="evidence" value="ECO:0007669"/>
    <property type="project" value="InterPro"/>
</dbReference>
<keyword evidence="3" id="KW-0677">Repeat</keyword>
<dbReference type="InterPro" id="IPR002859">
    <property type="entry name" value="PKD/REJ-like"/>
</dbReference>
<dbReference type="PANTHER" id="PTHR10199">
    <property type="entry name" value="THROMBOSPONDIN"/>
    <property type="match status" value="1"/>
</dbReference>
<dbReference type="FunFam" id="2.10.25.10:FF:000038">
    <property type="entry name" value="Fibrillin 2"/>
    <property type="match status" value="2"/>
</dbReference>
<dbReference type="SMART" id="SM00179">
    <property type="entry name" value="EGF_CA"/>
    <property type="match status" value="5"/>
</dbReference>
<dbReference type="Gene3D" id="2.10.25.10">
    <property type="entry name" value="Laminin"/>
    <property type="match status" value="9"/>
</dbReference>
<organism evidence="7 8">
    <name type="scientific">Cymbomonas tetramitiformis</name>
    <dbReference type="NCBI Taxonomy" id="36881"/>
    <lineage>
        <taxon>Eukaryota</taxon>
        <taxon>Viridiplantae</taxon>
        <taxon>Chlorophyta</taxon>
        <taxon>Pyramimonadophyceae</taxon>
        <taxon>Pyramimonadales</taxon>
        <taxon>Pyramimonadaceae</taxon>
        <taxon>Cymbomonas</taxon>
    </lineage>
</organism>
<comment type="caution">
    <text evidence="5">Lacks conserved residue(s) required for the propagation of feature annotation.</text>
</comment>
<dbReference type="InterPro" id="IPR001881">
    <property type="entry name" value="EGF-like_Ca-bd_dom"/>
</dbReference>
<dbReference type="SMART" id="SM00181">
    <property type="entry name" value="EGF"/>
    <property type="match status" value="15"/>
</dbReference>
<dbReference type="CDD" id="cd00054">
    <property type="entry name" value="EGF_CA"/>
    <property type="match status" value="2"/>
</dbReference>
<evidence type="ECO:0000256" key="4">
    <source>
        <dbReference type="ARBA" id="ARBA00023157"/>
    </source>
</evidence>
<sequence length="1420" mass="147774">MHLPPFPHHLLAPPPLPAEVGATFYFGDLSDSWTLVEPNFIKDITGQAGIPSSQLTLGTPEESRRRQLLASSCSSGTSTCLAVDIDVRWTTYDVSTVNPDDFVLAVMNNPSSLFASSNSFALRSADVNTGGVMSSGGITVSTPSYPPPPPLPPPPPPACSVDPCYPGVECYNSELSDLAPEGWTCGACISGYEGSGIGDAGCADVDECSATPNGGCHNLTSCVNSIGSFTCTDCPPGTSGTGLQGCSDDDECLVNNGGCDFIVDCINVLGSFACGDCPAGYSGDGYTGCVDIDECQAADGGGCDALTTCVNKPGTSTCSACPWGYSGSGLLSLGGCKYAMSCEDEGEEGWQYPCALPEVSCQEVGGFVECGDCPPGFAGVGSISCVDIDGCAAQPCWSPESESPESGSLHVPCLDIAAPGVGFDCFSLCNNATGNCCPAGYVGDGMTCNKDLCATGEACHPQASSCGMLSTGQAECGTCVAGFVGDGRLAGSSCTDVDECATGNGGCHYLAECFNHDGGFECGSCPTGYRGDGVTCTIPTTSCEDANGGCFMDGAMLAECTDLDTDGVTRIDPVCGACPAGYEGDGVSCKDIPGCYDFACYEGVTCVDVRAPGTGFTCGDCPTRYLGDGFGNASGVEGYTGCYVNKCFDNNGGCATTCENDPSEVSGRKCGACDPGFRDEYNDGTSCVDAEGCDEMYGDPCFPGVKCTDIRAPGTGRVCEACPTGYEGDGDICVDIDECAVDHGGCYRNGTVVTTCINTLRDVDNPKGRACGPCPEGYIGSGETTCELITTCAMNNGGCWYGRGDEAWASTTCKDISDGTECGACPPGFTGTGVTGCIDTDGCAEDPCFAGVTCVDVKAPGTGHTCTYQGVDWRCPEGYKGDGMSCTQCAMISSITDSTIAEGKTNRIGSDRGERVLIVGQLTGLDSPNCTNIQGTTFEWTGTASDSSKLVLTAERNKANTLKLNMPKTDLQVKLSYQVAMTSYLVGNPDVSSSSRLEFYVQSLDLVVRITGGGILTGEENALTLSASASSDPDGNPLPMLYEWKCFRDDQTDVCRYRPDSDQSDTDALAFPSSFANETIGFTLLGSFTGVNYTFSCTVSKGDRSTTKTTRLTIFRGKPPVPVIEPLTDSKANPTSSLTLKSSVTSEDADFLVLTWTAACTNAGLDGMCNAVTMDSTDLMTPVDGEDLVIRANVLSPGATYIFTLWATDRIGPSSAEIEVEMNTPPEPGGITVSPINGTMLETYFTIKAPSWKDDDLPLKYQMAYRVKGSGSDVWNNLIADFTPLGGSNGAAPQISSSIPDPGLESEQYGVEVRVTVVDNLGAKSFAMQEIAVFEPEVLDADKLMDDASFALSNGDIDDTLRVIKGLSGSLNADAYEYLDNVTNASTYYNVTDKCVPCPTPHASPPRLFRGARYTACTLR</sequence>
<dbReference type="EMBL" id="LGRX02008598">
    <property type="protein sequence ID" value="KAK3273214.1"/>
    <property type="molecule type" value="Genomic_DNA"/>
</dbReference>
<dbReference type="PROSITE" id="PS50026">
    <property type="entry name" value="EGF_3"/>
    <property type="match status" value="2"/>
</dbReference>
<evidence type="ECO:0000256" key="1">
    <source>
        <dbReference type="ARBA" id="ARBA00022536"/>
    </source>
</evidence>
<feature type="domain" description="EGF-like" evidence="6">
    <location>
        <begin position="204"/>
        <end position="247"/>
    </location>
</feature>
<dbReference type="Pfam" id="PF07645">
    <property type="entry name" value="EGF_CA"/>
    <property type="match status" value="4"/>
</dbReference>
<evidence type="ECO:0000256" key="2">
    <source>
        <dbReference type="ARBA" id="ARBA00022729"/>
    </source>
</evidence>
<comment type="caution">
    <text evidence="7">The sequence shown here is derived from an EMBL/GenBank/DDBJ whole genome shotgun (WGS) entry which is preliminary data.</text>
</comment>
<feature type="domain" description="EGF-like" evidence="6">
    <location>
        <begin position="496"/>
        <end position="537"/>
    </location>
</feature>
<reference evidence="7 8" key="1">
    <citation type="journal article" date="2015" name="Genome Biol. Evol.">
        <title>Comparative Genomics of a Bacterivorous Green Alga Reveals Evolutionary Causalities and Consequences of Phago-Mixotrophic Mode of Nutrition.</title>
        <authorList>
            <person name="Burns J.A."/>
            <person name="Paasch A."/>
            <person name="Narechania A."/>
            <person name="Kim E."/>
        </authorList>
    </citation>
    <scope>NUCLEOTIDE SEQUENCE [LARGE SCALE GENOMIC DNA]</scope>
    <source>
        <strain evidence="7 8">PLY_AMNH</strain>
    </source>
</reference>
<evidence type="ECO:0000313" key="8">
    <source>
        <dbReference type="Proteomes" id="UP001190700"/>
    </source>
</evidence>
<evidence type="ECO:0000256" key="3">
    <source>
        <dbReference type="ARBA" id="ARBA00022737"/>
    </source>
</evidence>
<evidence type="ECO:0000256" key="5">
    <source>
        <dbReference type="PROSITE-ProRule" id="PRU00076"/>
    </source>
</evidence>
<gene>
    <name evidence="7" type="ORF">CYMTET_18539</name>
</gene>
<dbReference type="PANTHER" id="PTHR10199:SF100">
    <property type="entry name" value="THROMBOSPONDIN, ISOFORM A"/>
    <property type="match status" value="1"/>
</dbReference>
<dbReference type="Pfam" id="PF02010">
    <property type="entry name" value="REJ"/>
    <property type="match status" value="1"/>
</dbReference>
<dbReference type="InterPro" id="IPR000742">
    <property type="entry name" value="EGF"/>
</dbReference>
<proteinExistence type="predicted"/>